<protein>
    <submittedName>
        <fullName evidence="2">Uncharacterized protein</fullName>
    </submittedName>
</protein>
<accession>A0A8J2JQP8</accession>
<evidence type="ECO:0000313" key="2">
    <source>
        <dbReference type="EMBL" id="CAG7724406.1"/>
    </source>
</evidence>
<evidence type="ECO:0000256" key="1">
    <source>
        <dbReference type="SAM" id="MobiDB-lite"/>
    </source>
</evidence>
<comment type="caution">
    <text evidence="2">The sequence shown here is derived from an EMBL/GenBank/DDBJ whole genome shotgun (WGS) entry which is preliminary data.</text>
</comment>
<dbReference type="Proteomes" id="UP000708208">
    <property type="component" value="Unassembled WGS sequence"/>
</dbReference>
<dbReference type="AlphaFoldDB" id="A0A8J2JQP8"/>
<evidence type="ECO:0000313" key="3">
    <source>
        <dbReference type="Proteomes" id="UP000708208"/>
    </source>
</evidence>
<feature type="region of interest" description="Disordered" evidence="1">
    <location>
        <begin position="1"/>
        <end position="21"/>
    </location>
</feature>
<name>A0A8J2JQP8_9HEXA</name>
<proteinExistence type="predicted"/>
<gene>
    <name evidence="2" type="ORF">AFUS01_LOCUS13434</name>
</gene>
<keyword evidence="3" id="KW-1185">Reference proteome</keyword>
<dbReference type="OrthoDB" id="9981685at2759"/>
<reference evidence="2" key="1">
    <citation type="submission" date="2021-06" db="EMBL/GenBank/DDBJ databases">
        <authorList>
            <person name="Hodson N. C."/>
            <person name="Mongue J. A."/>
            <person name="Jaron S. K."/>
        </authorList>
    </citation>
    <scope>NUCLEOTIDE SEQUENCE</scope>
</reference>
<sequence>ASNIRGYWSQEEEEVEKEKSAPALRYPLEKSEHRISAAVETESGRGRSEFAVIMDEDILVVDDLNRERAIFYTKEDILSDTLTMEKRERFGEKMMVAGAMSGVGVLLLIRVPSKVKVNAQYYMDQVLRPLLDDGIAQLYGDDSAKVDVHHNAARSKTARLTEQYAKDLQVRTEITIIKNTEIPAKSPDVSPRDFFGFGFLTQTLQRTKDCTMNGLWKNFARYGTTELLKNVSKLLGPGNDASIPYQQKMGNT</sequence>
<organism evidence="2 3">
    <name type="scientific">Allacma fusca</name>
    <dbReference type="NCBI Taxonomy" id="39272"/>
    <lineage>
        <taxon>Eukaryota</taxon>
        <taxon>Metazoa</taxon>
        <taxon>Ecdysozoa</taxon>
        <taxon>Arthropoda</taxon>
        <taxon>Hexapoda</taxon>
        <taxon>Collembola</taxon>
        <taxon>Symphypleona</taxon>
        <taxon>Sminthuridae</taxon>
        <taxon>Allacma</taxon>
    </lineage>
</organism>
<dbReference type="EMBL" id="CAJVCH010109486">
    <property type="protein sequence ID" value="CAG7724406.1"/>
    <property type="molecule type" value="Genomic_DNA"/>
</dbReference>
<feature type="non-terminal residue" evidence="2">
    <location>
        <position position="1"/>
    </location>
</feature>